<dbReference type="InterPro" id="IPR051616">
    <property type="entry name" value="Cul2-RING_E3_ligase_SR"/>
</dbReference>
<reference evidence="1" key="1">
    <citation type="submission" date="2023-10" db="EMBL/GenBank/DDBJ databases">
        <authorList>
            <person name="Hackl T."/>
        </authorList>
    </citation>
    <scope>NUCLEOTIDE SEQUENCE</scope>
</reference>
<dbReference type="InterPro" id="IPR036770">
    <property type="entry name" value="Ankyrin_rpt-contain_sf"/>
</dbReference>
<dbReference type="PANTHER" id="PTHR46224">
    <property type="entry name" value="ANKYRIN REPEAT FAMILY PROTEIN"/>
    <property type="match status" value="1"/>
</dbReference>
<dbReference type="SMART" id="SM00248">
    <property type="entry name" value="ANK"/>
    <property type="match status" value="2"/>
</dbReference>
<accession>A0AAI8VTH5</accession>
<proteinExistence type="predicted"/>
<evidence type="ECO:0000313" key="1">
    <source>
        <dbReference type="EMBL" id="CAJ2510449.1"/>
    </source>
</evidence>
<dbReference type="SUPFAM" id="SSF48403">
    <property type="entry name" value="Ankyrin repeat"/>
    <property type="match status" value="1"/>
</dbReference>
<sequence>MAVLIACKTSIDKDSNAFKYALLEAALHTNDVVLGKKLLERGLGRWDSNRPRRKNYLAIAAFQGNLELMGLLAQDLPPTGLLGNWNHPRQSILRKAYQAAANGASVDALRLLDRTHPRNNAFLLEWALGHTTCDEIYEHCGGLAGNVNPKSLSERFSRASKQNATPLMERLVQLGATVNRDTDERYVWAANESEAYNSPISQAAIRGHYEAVKFLLDHGAIMERSLEAAAAYGSPRVVLLLLEHNRHSQHDPHNDTILRNALSKAIMKEDEELCRLLIKHGATVDKRTNRLLARRAKEEGLDSMVGFLKQYE</sequence>
<organism evidence="1 2">
    <name type="scientific">Anthostomella pinea</name>
    <dbReference type="NCBI Taxonomy" id="933095"/>
    <lineage>
        <taxon>Eukaryota</taxon>
        <taxon>Fungi</taxon>
        <taxon>Dikarya</taxon>
        <taxon>Ascomycota</taxon>
        <taxon>Pezizomycotina</taxon>
        <taxon>Sordariomycetes</taxon>
        <taxon>Xylariomycetidae</taxon>
        <taxon>Xylariales</taxon>
        <taxon>Xylariaceae</taxon>
        <taxon>Anthostomella</taxon>
    </lineage>
</organism>
<keyword evidence="2" id="KW-1185">Reference proteome</keyword>
<evidence type="ECO:0000313" key="2">
    <source>
        <dbReference type="Proteomes" id="UP001295740"/>
    </source>
</evidence>
<gene>
    <name evidence="1" type="ORF">KHLLAP_LOCUS10917</name>
</gene>
<name>A0AAI8VTH5_9PEZI</name>
<dbReference type="Pfam" id="PF12796">
    <property type="entry name" value="Ank_2"/>
    <property type="match status" value="1"/>
</dbReference>
<dbReference type="AlphaFoldDB" id="A0AAI8VTH5"/>
<dbReference type="Gene3D" id="1.25.40.20">
    <property type="entry name" value="Ankyrin repeat-containing domain"/>
    <property type="match status" value="2"/>
</dbReference>
<protein>
    <submittedName>
        <fullName evidence="1">Uu.00g051520.m01.CDS01</fullName>
    </submittedName>
</protein>
<dbReference type="InterPro" id="IPR002110">
    <property type="entry name" value="Ankyrin_rpt"/>
</dbReference>
<dbReference type="PANTHER" id="PTHR46224:SF64">
    <property type="entry name" value="IQ MOTIF AND ANKYRIN REPEAT DOMAIN-CONTAINING PROTEIN 1"/>
    <property type="match status" value="1"/>
</dbReference>
<dbReference type="Proteomes" id="UP001295740">
    <property type="component" value="Unassembled WGS sequence"/>
</dbReference>
<comment type="caution">
    <text evidence="1">The sequence shown here is derived from an EMBL/GenBank/DDBJ whole genome shotgun (WGS) entry which is preliminary data.</text>
</comment>
<dbReference type="EMBL" id="CAUWAG010000014">
    <property type="protein sequence ID" value="CAJ2510449.1"/>
    <property type="molecule type" value="Genomic_DNA"/>
</dbReference>